<feature type="transmembrane region" description="Helical" evidence="1">
    <location>
        <begin position="127"/>
        <end position="146"/>
    </location>
</feature>
<reference evidence="2 3" key="1">
    <citation type="journal article" date="2016" name="Nat. Commun.">
        <title>Thousands of microbial genomes shed light on interconnected biogeochemical processes in an aquifer system.</title>
        <authorList>
            <person name="Anantharaman K."/>
            <person name="Brown C.T."/>
            <person name="Hug L.A."/>
            <person name="Sharon I."/>
            <person name="Castelle C.J."/>
            <person name="Probst A.J."/>
            <person name="Thomas B.C."/>
            <person name="Singh A."/>
            <person name="Wilkins M.J."/>
            <person name="Karaoz U."/>
            <person name="Brodie E.L."/>
            <person name="Williams K.H."/>
            <person name="Hubbard S.S."/>
            <person name="Banfield J.F."/>
        </authorList>
    </citation>
    <scope>NUCLEOTIDE SEQUENCE [LARGE SCALE GENOMIC DNA]</scope>
</reference>
<proteinExistence type="predicted"/>
<sequence length="204" mass="22997">MVQYDTSMLAVSLTIAFLTSIIELLGEGRGVVVIPYATVVPLLLILPRLIYTVKKASLSAQWLSRMERLSFFAMLLNAPGSLYFHEAGFGYDRFLHFAVGIIAPQMFLLLALPFLSTPISKSKALTVLAFFSFISLFLWEGFQFSIDQLFGTHLFFDVHQVIQVDFWEDIIFGGIGVALSLFYLHIRLDKILSLAKPRSLITDH</sequence>
<name>A0A1F6ME44_9BACT</name>
<evidence type="ECO:0000313" key="2">
    <source>
        <dbReference type="EMBL" id="OGH69931.1"/>
    </source>
</evidence>
<evidence type="ECO:0000256" key="1">
    <source>
        <dbReference type="SAM" id="Phobius"/>
    </source>
</evidence>
<accession>A0A1F6ME44</accession>
<feature type="transmembrane region" description="Helical" evidence="1">
    <location>
        <begin position="7"/>
        <end position="26"/>
    </location>
</feature>
<keyword evidence="1" id="KW-0812">Transmembrane</keyword>
<dbReference type="Proteomes" id="UP000177457">
    <property type="component" value="Unassembled WGS sequence"/>
</dbReference>
<protein>
    <submittedName>
        <fullName evidence="2">Uncharacterized protein</fullName>
    </submittedName>
</protein>
<dbReference type="InterPro" id="IPR014509">
    <property type="entry name" value="YjdF-like"/>
</dbReference>
<organism evidence="2 3">
    <name type="scientific">Candidatus Magasanikbacteria bacterium RIFCSPHIGHO2_02_FULL_51_14</name>
    <dbReference type="NCBI Taxonomy" id="1798683"/>
    <lineage>
        <taxon>Bacteria</taxon>
        <taxon>Candidatus Magasanikiibacteriota</taxon>
    </lineage>
</organism>
<keyword evidence="1" id="KW-1133">Transmembrane helix</keyword>
<feature type="transmembrane region" description="Helical" evidence="1">
    <location>
        <begin position="166"/>
        <end position="186"/>
    </location>
</feature>
<gene>
    <name evidence="2" type="ORF">A3C90_00410</name>
</gene>
<feature type="transmembrane region" description="Helical" evidence="1">
    <location>
        <begin position="32"/>
        <end position="51"/>
    </location>
</feature>
<feature type="transmembrane region" description="Helical" evidence="1">
    <location>
        <begin position="94"/>
        <end position="115"/>
    </location>
</feature>
<dbReference type="AlphaFoldDB" id="A0A1F6ME44"/>
<dbReference type="Pfam" id="PF09997">
    <property type="entry name" value="DUF2238"/>
    <property type="match status" value="1"/>
</dbReference>
<feature type="transmembrane region" description="Helical" evidence="1">
    <location>
        <begin position="71"/>
        <end position="88"/>
    </location>
</feature>
<comment type="caution">
    <text evidence="2">The sequence shown here is derived from an EMBL/GenBank/DDBJ whole genome shotgun (WGS) entry which is preliminary data.</text>
</comment>
<dbReference type="EMBL" id="MFQE01000057">
    <property type="protein sequence ID" value="OGH69931.1"/>
    <property type="molecule type" value="Genomic_DNA"/>
</dbReference>
<evidence type="ECO:0000313" key="3">
    <source>
        <dbReference type="Proteomes" id="UP000177457"/>
    </source>
</evidence>
<dbReference type="STRING" id="1798683.A3C90_00410"/>
<keyword evidence="1" id="KW-0472">Membrane</keyword>